<evidence type="ECO:0000313" key="2">
    <source>
        <dbReference type="EMBL" id="MDX3026117.1"/>
    </source>
</evidence>
<accession>A0AAP6BM25</accession>
<name>A0AAP6BM25_9ACTN</name>
<dbReference type="EMBL" id="JARAWC010000095">
    <property type="protein sequence ID" value="MDX2967301.1"/>
    <property type="molecule type" value="Genomic_DNA"/>
</dbReference>
<evidence type="ECO:0000313" key="4">
    <source>
        <dbReference type="Proteomes" id="UP001282288"/>
    </source>
</evidence>
<evidence type="ECO:0000313" key="3">
    <source>
        <dbReference type="Proteomes" id="UP001272987"/>
    </source>
</evidence>
<proteinExistence type="predicted"/>
<comment type="caution">
    <text evidence="1">The sequence shown here is derived from an EMBL/GenBank/DDBJ whole genome shotgun (WGS) entry which is preliminary data.</text>
</comment>
<reference evidence="1 3" key="1">
    <citation type="journal article" date="2023" name="Microb. Genom.">
        <title>Mesoterricola silvestris gen. nov., sp. nov., Mesoterricola sediminis sp. nov., Geothrix oryzae sp. nov., Geothrix edaphica sp. nov., Geothrix rubra sp. nov., and Geothrix limicola sp. nov., six novel members of Acidobacteriota isolated from soils.</title>
        <authorList>
            <person name="Weisberg A.J."/>
            <person name="Pearce E."/>
            <person name="Kramer C.G."/>
            <person name="Chang J.H."/>
            <person name="Clarke C.R."/>
        </authorList>
    </citation>
    <scope>NUCLEOTIDE SEQUENCE</scope>
    <source>
        <strain evidence="2 3">NB05-1H</strain>
        <strain evidence="1">NRRL_B-16521</strain>
    </source>
</reference>
<evidence type="ECO:0000313" key="1">
    <source>
        <dbReference type="EMBL" id="MDX2967301.1"/>
    </source>
</evidence>
<keyword evidence="3" id="KW-1185">Reference proteome</keyword>
<dbReference type="EMBL" id="JARAWP010000070">
    <property type="protein sequence ID" value="MDX3026117.1"/>
    <property type="molecule type" value="Genomic_DNA"/>
</dbReference>
<dbReference type="Proteomes" id="UP001282288">
    <property type="component" value="Unassembled WGS sequence"/>
</dbReference>
<dbReference type="AlphaFoldDB" id="A0AAP6BM25"/>
<organism evidence="1 4">
    <name type="scientific">Streptomyces acidiscabies</name>
    <dbReference type="NCBI Taxonomy" id="42234"/>
    <lineage>
        <taxon>Bacteria</taxon>
        <taxon>Bacillati</taxon>
        <taxon>Actinomycetota</taxon>
        <taxon>Actinomycetes</taxon>
        <taxon>Kitasatosporales</taxon>
        <taxon>Streptomycetaceae</taxon>
        <taxon>Streptomyces</taxon>
    </lineage>
</organism>
<sequence>MTGETRVASVEELETCFQREIGTDRWTAAETAYALAVRYRDAAEWNTSREWVQQCLRLLEGFPSDSLEQVATRRVSVGGVLLPNYLHDGVVRDRFGDIA</sequence>
<dbReference type="RefSeq" id="WP_010361025.1">
    <property type="nucleotide sequence ID" value="NZ_BCMK01000152.1"/>
</dbReference>
<protein>
    <submittedName>
        <fullName evidence="1">Uncharacterized protein</fullName>
    </submittedName>
</protein>
<gene>
    <name evidence="1" type="ORF">PV399_47555</name>
    <name evidence="2" type="ORF">PV666_50925</name>
</gene>
<dbReference type="Proteomes" id="UP001272987">
    <property type="component" value="Unassembled WGS sequence"/>
</dbReference>
<dbReference type="GeneID" id="69809008"/>